<feature type="domain" description="Methyl-accepting transducer" evidence="8">
    <location>
        <begin position="283"/>
        <end position="519"/>
    </location>
</feature>
<protein>
    <recommendedName>
        <fullName evidence="12">Methyl-accepting chemotaxis protein</fullName>
    </recommendedName>
</protein>
<evidence type="ECO:0000256" key="7">
    <source>
        <dbReference type="SAM" id="Phobius"/>
    </source>
</evidence>
<gene>
    <name evidence="10" type="ORF">BTO28_05215</name>
</gene>
<evidence type="ECO:0000256" key="5">
    <source>
        <dbReference type="ARBA" id="ARBA00029447"/>
    </source>
</evidence>
<evidence type="ECO:0000313" key="11">
    <source>
        <dbReference type="Proteomes" id="UP000188613"/>
    </source>
</evidence>
<dbReference type="PRINTS" id="PR00260">
    <property type="entry name" value="CHEMTRNSDUCR"/>
</dbReference>
<evidence type="ECO:0000259" key="9">
    <source>
        <dbReference type="PROSITE" id="PS50885"/>
    </source>
</evidence>
<evidence type="ECO:0000256" key="1">
    <source>
        <dbReference type="ARBA" id="ARBA00004236"/>
    </source>
</evidence>
<proteinExistence type="inferred from homology"/>
<comment type="caution">
    <text evidence="10">The sequence shown here is derived from an EMBL/GenBank/DDBJ whole genome shotgun (WGS) entry which is preliminary data.</text>
</comment>
<dbReference type="InterPro" id="IPR003660">
    <property type="entry name" value="HAMP_dom"/>
</dbReference>
<evidence type="ECO:0000259" key="8">
    <source>
        <dbReference type="PROSITE" id="PS50111"/>
    </source>
</evidence>
<feature type="transmembrane region" description="Helical" evidence="7">
    <location>
        <begin position="191"/>
        <end position="215"/>
    </location>
</feature>
<dbReference type="GO" id="GO:0006935">
    <property type="term" value="P:chemotaxis"/>
    <property type="evidence" value="ECO:0007669"/>
    <property type="project" value="InterPro"/>
</dbReference>
<dbReference type="GO" id="GO:0004888">
    <property type="term" value="F:transmembrane signaling receptor activity"/>
    <property type="evidence" value="ECO:0007669"/>
    <property type="project" value="InterPro"/>
</dbReference>
<keyword evidence="3 7" id="KW-0472">Membrane</keyword>
<dbReference type="SMART" id="SM00283">
    <property type="entry name" value="MA"/>
    <property type="match status" value="1"/>
</dbReference>
<dbReference type="InterPro" id="IPR004090">
    <property type="entry name" value="Chemotax_Me-accpt_rcpt"/>
</dbReference>
<dbReference type="PANTHER" id="PTHR32089">
    <property type="entry name" value="METHYL-ACCEPTING CHEMOTAXIS PROTEIN MCPB"/>
    <property type="match status" value="1"/>
</dbReference>
<dbReference type="Pfam" id="PF00015">
    <property type="entry name" value="MCPsignal"/>
    <property type="match status" value="1"/>
</dbReference>
<keyword evidence="7" id="KW-1133">Transmembrane helix</keyword>
<dbReference type="CDD" id="cd06225">
    <property type="entry name" value="HAMP"/>
    <property type="match status" value="1"/>
</dbReference>
<dbReference type="PROSITE" id="PS50885">
    <property type="entry name" value="HAMP"/>
    <property type="match status" value="1"/>
</dbReference>
<dbReference type="AlphaFoldDB" id="A0A1V2AA66"/>
<dbReference type="STRING" id="1714355.BTO28_05215"/>
<dbReference type="SMART" id="SM00304">
    <property type="entry name" value="HAMP"/>
    <property type="match status" value="1"/>
</dbReference>
<keyword evidence="7" id="KW-0812">Transmembrane</keyword>
<evidence type="ECO:0000256" key="6">
    <source>
        <dbReference type="PROSITE-ProRule" id="PRU00284"/>
    </source>
</evidence>
<dbReference type="InterPro" id="IPR024478">
    <property type="entry name" value="HlyB_4HB_MCP"/>
</dbReference>
<sequence>MLRHLKINKKMSVLIVAAIIFLSSIGLNGFYYMNQMSDNSEEMYEKKLMSIQLLNTIRSNNMAIDLFTMEMIVTTDPLLMDKLKADTKVRVDQNAAVLKEYAALIESDPKAKELAAPFSGQVNAYTNLIIESQILAEGNKKEEAYQLYVNQTKAARKPLLETSEQLTQYNKESASKLNEENNTQAESATRISVIILIISIIIFTLISIAIAQIITRPLKDIQTLMRKAEKGDLTVEGTYNSRDELGILTRSFNKMIVGLRSVVSQVNETAEQVAAASEELTANAEETSKATELIAHTMEEMANGSDQQLQQVSKTAATVNELSLGVQQIAANAQQVSATAASANEKAASGNESIMKAVTQMNSINDTFNRLSGVIKGLGDRSNEIGQIIDSITTIASQTNLLALNAAIEAARAGEQGRGFAVVADEVRKLAEESAQSASQISTLIATIQTETAAAVSSMESATGEVMEGIIVVNTAGDSFKQINESINDVTGQIQEVSAAVGHITAGADQIVRNINTITDISETAASGTQNVSAASEEQMASMEEIASSASALSKMAEELQHAVNQFKL</sequence>
<dbReference type="EMBL" id="MSFI01000008">
    <property type="protein sequence ID" value="OMP67888.1"/>
    <property type="molecule type" value="Genomic_DNA"/>
</dbReference>
<dbReference type="SUPFAM" id="SSF58104">
    <property type="entry name" value="Methyl-accepting chemotaxis protein (MCP) signaling domain"/>
    <property type="match status" value="1"/>
</dbReference>
<name>A0A1V2AA66_9BACI</name>
<keyword evidence="11" id="KW-1185">Reference proteome</keyword>
<dbReference type="PANTHER" id="PTHR32089:SF112">
    <property type="entry name" value="LYSOZYME-LIKE PROTEIN-RELATED"/>
    <property type="match status" value="1"/>
</dbReference>
<keyword evidence="4 6" id="KW-0807">Transducer</keyword>
<dbReference type="CDD" id="cd11386">
    <property type="entry name" value="MCP_signal"/>
    <property type="match status" value="1"/>
</dbReference>
<feature type="transmembrane region" description="Helical" evidence="7">
    <location>
        <begin position="12"/>
        <end position="33"/>
    </location>
</feature>
<dbReference type="FunFam" id="1.10.287.950:FF:000001">
    <property type="entry name" value="Methyl-accepting chemotaxis sensory transducer"/>
    <property type="match status" value="1"/>
</dbReference>
<evidence type="ECO:0008006" key="12">
    <source>
        <dbReference type="Google" id="ProtNLM"/>
    </source>
</evidence>
<keyword evidence="2" id="KW-1003">Cell membrane</keyword>
<evidence type="ECO:0000313" key="10">
    <source>
        <dbReference type="EMBL" id="OMP67888.1"/>
    </source>
</evidence>
<dbReference type="Pfam" id="PF12729">
    <property type="entry name" value="4HB_MCP_1"/>
    <property type="match status" value="1"/>
</dbReference>
<reference evidence="10 11" key="1">
    <citation type="submission" date="2016-12" db="EMBL/GenBank/DDBJ databases">
        <title>Domibacillus sp. SAB 38T whole genome sequencing.</title>
        <authorList>
            <person name="Verma A."/>
            <person name="Ojha A.K."/>
            <person name="Krishnamurthi S."/>
        </authorList>
    </citation>
    <scope>NUCLEOTIDE SEQUENCE [LARGE SCALE GENOMIC DNA]</scope>
    <source>
        <strain evidence="10 11">SAB 38</strain>
    </source>
</reference>
<dbReference type="PROSITE" id="PS50111">
    <property type="entry name" value="CHEMOTAXIS_TRANSDUC_2"/>
    <property type="match status" value="1"/>
</dbReference>
<dbReference type="Gene3D" id="1.10.287.950">
    <property type="entry name" value="Methyl-accepting chemotaxis protein"/>
    <property type="match status" value="1"/>
</dbReference>
<dbReference type="InterPro" id="IPR004089">
    <property type="entry name" value="MCPsignal_dom"/>
</dbReference>
<evidence type="ECO:0000256" key="4">
    <source>
        <dbReference type="ARBA" id="ARBA00023224"/>
    </source>
</evidence>
<dbReference type="Gene3D" id="6.10.340.10">
    <property type="match status" value="1"/>
</dbReference>
<organism evidence="10 11">
    <name type="scientific">Domibacillus epiphyticus</name>
    <dbReference type="NCBI Taxonomy" id="1714355"/>
    <lineage>
        <taxon>Bacteria</taxon>
        <taxon>Bacillati</taxon>
        <taxon>Bacillota</taxon>
        <taxon>Bacilli</taxon>
        <taxon>Bacillales</taxon>
        <taxon>Bacillaceae</taxon>
        <taxon>Domibacillus</taxon>
    </lineage>
</organism>
<dbReference type="OrthoDB" id="358716at2"/>
<feature type="domain" description="HAMP" evidence="9">
    <location>
        <begin position="212"/>
        <end position="264"/>
    </location>
</feature>
<dbReference type="Pfam" id="PF00672">
    <property type="entry name" value="HAMP"/>
    <property type="match status" value="1"/>
</dbReference>
<dbReference type="GO" id="GO:0007165">
    <property type="term" value="P:signal transduction"/>
    <property type="evidence" value="ECO:0007669"/>
    <property type="project" value="UniProtKB-KW"/>
</dbReference>
<accession>A0A1V2AA66</accession>
<evidence type="ECO:0000256" key="2">
    <source>
        <dbReference type="ARBA" id="ARBA00022475"/>
    </source>
</evidence>
<comment type="subcellular location">
    <subcellularLocation>
        <location evidence="1">Cell membrane</location>
    </subcellularLocation>
</comment>
<evidence type="ECO:0000256" key="3">
    <source>
        <dbReference type="ARBA" id="ARBA00023136"/>
    </source>
</evidence>
<dbReference type="Proteomes" id="UP000188613">
    <property type="component" value="Unassembled WGS sequence"/>
</dbReference>
<dbReference type="GO" id="GO:0005886">
    <property type="term" value="C:plasma membrane"/>
    <property type="evidence" value="ECO:0007669"/>
    <property type="project" value="UniProtKB-SubCell"/>
</dbReference>
<dbReference type="RefSeq" id="WP_076764491.1">
    <property type="nucleotide sequence ID" value="NZ_MSFI01000008.1"/>
</dbReference>
<comment type="similarity">
    <text evidence="5">Belongs to the methyl-accepting chemotaxis (MCP) protein family.</text>
</comment>